<reference evidence="4 5" key="1">
    <citation type="journal article" date="2021" name="Sci. Rep.">
        <title>Genome sequencing of the multicellular alga Astrephomene provides insights into convergent evolution of germ-soma differentiation.</title>
        <authorList>
            <person name="Yamashita S."/>
            <person name="Yamamoto K."/>
            <person name="Matsuzaki R."/>
            <person name="Suzuki S."/>
            <person name="Yamaguchi H."/>
            <person name="Hirooka S."/>
            <person name="Minakuchi Y."/>
            <person name="Miyagishima S."/>
            <person name="Kawachi M."/>
            <person name="Toyoda A."/>
            <person name="Nozaki H."/>
        </authorList>
    </citation>
    <scope>NUCLEOTIDE SEQUENCE [LARGE SCALE GENOMIC DNA]</scope>
    <source>
        <strain evidence="4 5">NIES-4017</strain>
    </source>
</reference>
<dbReference type="AlphaFoldDB" id="A0AAD3DY29"/>
<dbReference type="GO" id="GO:0006084">
    <property type="term" value="P:acetyl-CoA metabolic process"/>
    <property type="evidence" value="ECO:0007669"/>
    <property type="project" value="TreeGrafter"/>
</dbReference>
<comment type="caution">
    <text evidence="4">The sequence shown here is derived from an EMBL/GenBank/DDBJ whole genome shotgun (WGS) entry which is preliminary data.</text>
</comment>
<evidence type="ECO:0000256" key="1">
    <source>
        <dbReference type="ARBA" id="ARBA00022679"/>
    </source>
</evidence>
<keyword evidence="5" id="KW-1185">Reference proteome</keyword>
<feature type="compositionally biased region" description="Low complexity" evidence="2">
    <location>
        <begin position="113"/>
        <end position="135"/>
    </location>
</feature>
<gene>
    <name evidence="4" type="ORF">Agub_g9643</name>
</gene>
<evidence type="ECO:0000256" key="2">
    <source>
        <dbReference type="SAM" id="MobiDB-lite"/>
    </source>
</evidence>
<dbReference type="EMBL" id="BMAR01000020">
    <property type="protein sequence ID" value="GFR47896.1"/>
    <property type="molecule type" value="Genomic_DNA"/>
</dbReference>
<dbReference type="Gene3D" id="3.40.47.10">
    <property type="match status" value="1"/>
</dbReference>
<dbReference type="GO" id="GO:0004421">
    <property type="term" value="F:hydroxymethylglutaryl-CoA synthase activity"/>
    <property type="evidence" value="ECO:0007669"/>
    <property type="project" value="TreeGrafter"/>
</dbReference>
<feature type="domain" description="Hydroxymethylglutaryl-coenzyme A synthase N-terminal" evidence="3">
    <location>
        <begin position="13"/>
        <end position="113"/>
    </location>
</feature>
<dbReference type="PANTHER" id="PTHR43323:SF2">
    <property type="entry name" value="HYDROXYMETHYLGLUTARYL-COA SYNTHASE"/>
    <property type="match status" value="1"/>
</dbReference>
<organism evidence="4 5">
    <name type="scientific">Astrephomene gubernaculifera</name>
    <dbReference type="NCBI Taxonomy" id="47775"/>
    <lineage>
        <taxon>Eukaryota</taxon>
        <taxon>Viridiplantae</taxon>
        <taxon>Chlorophyta</taxon>
        <taxon>core chlorophytes</taxon>
        <taxon>Chlorophyceae</taxon>
        <taxon>CS clade</taxon>
        <taxon>Chlamydomonadales</taxon>
        <taxon>Astrephomenaceae</taxon>
        <taxon>Astrephomene</taxon>
    </lineage>
</organism>
<name>A0AAD3DY29_9CHLO</name>
<dbReference type="InterPro" id="IPR016039">
    <property type="entry name" value="Thiolase-like"/>
</dbReference>
<accession>A0AAD3DY29</accession>
<proteinExistence type="predicted"/>
<dbReference type="CDD" id="cd00827">
    <property type="entry name" value="init_cond_enzymes"/>
    <property type="match status" value="1"/>
</dbReference>
<dbReference type="GO" id="GO:0010142">
    <property type="term" value="P:farnesyl diphosphate biosynthetic process, mevalonate pathway"/>
    <property type="evidence" value="ECO:0007669"/>
    <property type="project" value="TreeGrafter"/>
</dbReference>
<feature type="non-terminal residue" evidence="4">
    <location>
        <position position="225"/>
    </location>
</feature>
<dbReference type="Pfam" id="PF01154">
    <property type="entry name" value="HMG_CoA_synt_N"/>
    <property type="match status" value="2"/>
</dbReference>
<sequence length="225" mass="23820">MSASWKHGLDPPRPDAVGILAIEMYFPTQKVNMADMEAADGCPGKYTLGLGQEAMAFCSDREDAVSMSLTAAQRLMERYGVRPQEVGYLQVATESGVDRSKSIKSHLMQLFNQQQPQQQPAQPQQPSQQQPQPQQGPSRRPAAGWVPTASGPPAEGVDCMHACFGGTSALMAAAAWVESRRWDGRLAMVVAADVALYAPGSAARPTGGCGAAALLVGPDAPLVLD</sequence>
<evidence type="ECO:0000313" key="4">
    <source>
        <dbReference type="EMBL" id="GFR47896.1"/>
    </source>
</evidence>
<feature type="domain" description="Hydroxymethylglutaryl-coenzyme A synthase N-terminal" evidence="3">
    <location>
        <begin position="154"/>
        <end position="221"/>
    </location>
</feature>
<evidence type="ECO:0000259" key="3">
    <source>
        <dbReference type="Pfam" id="PF01154"/>
    </source>
</evidence>
<dbReference type="InterPro" id="IPR013528">
    <property type="entry name" value="HMG_CoA_synth_N"/>
</dbReference>
<dbReference type="Proteomes" id="UP001054857">
    <property type="component" value="Unassembled WGS sequence"/>
</dbReference>
<keyword evidence="1" id="KW-0808">Transferase</keyword>
<protein>
    <recommendedName>
        <fullName evidence="3">Hydroxymethylglutaryl-coenzyme A synthase N-terminal domain-containing protein</fullName>
    </recommendedName>
</protein>
<feature type="region of interest" description="Disordered" evidence="2">
    <location>
        <begin position="112"/>
        <end position="151"/>
    </location>
</feature>
<dbReference type="PANTHER" id="PTHR43323">
    <property type="entry name" value="3-HYDROXY-3-METHYLGLUTARYL COENZYME A SYNTHASE"/>
    <property type="match status" value="1"/>
</dbReference>
<evidence type="ECO:0000313" key="5">
    <source>
        <dbReference type="Proteomes" id="UP001054857"/>
    </source>
</evidence>
<dbReference type="SUPFAM" id="SSF53901">
    <property type="entry name" value="Thiolase-like"/>
    <property type="match status" value="1"/>
</dbReference>